<feature type="domain" description="Flp pilus assembly protein RcpC/CpaB" evidence="1">
    <location>
        <begin position="121"/>
        <end position="215"/>
    </location>
</feature>
<proteinExistence type="predicted"/>
<dbReference type="EMBL" id="BSUL01000001">
    <property type="protein sequence ID" value="GMA28824.1"/>
    <property type="molecule type" value="Genomic_DNA"/>
</dbReference>
<reference evidence="2 3" key="1">
    <citation type="journal article" date="2014" name="Int. J. Syst. Evol. Microbiol.">
        <title>Complete genome sequence of Corynebacterium casei LMG S-19264T (=DSM 44701T), isolated from a smear-ripened cheese.</title>
        <authorList>
            <consortium name="US DOE Joint Genome Institute (JGI-PGF)"/>
            <person name="Walter F."/>
            <person name="Albersmeier A."/>
            <person name="Kalinowski J."/>
            <person name="Ruckert C."/>
        </authorList>
    </citation>
    <scope>NUCLEOTIDE SEQUENCE [LARGE SCALE GENOMIC DNA]</scope>
    <source>
        <strain evidence="2 3">NBRC 112289</strain>
    </source>
</reference>
<protein>
    <recommendedName>
        <fullName evidence="1">Flp pilus assembly protein RcpC/CpaB domain-containing protein</fullName>
    </recommendedName>
</protein>
<dbReference type="AlphaFoldDB" id="A0AA37UEP7"/>
<accession>A0AA37UEP7</accession>
<evidence type="ECO:0000313" key="3">
    <source>
        <dbReference type="Proteomes" id="UP001157160"/>
    </source>
</evidence>
<sequence>MRTRIIALVIAAVLAIVGGVALVDYVRGADQRAAGGAELVDVLVVQQEVPAGTTAAQLALVTAVDQVPASFLADGAVQSIEGLDEFVGQVTSAVLVPGEQVIAARLASPGDFVGDGGSIPVPEGLQEVSLSLDAQRVLGGRLAAGDRVGVLVTTQAEADSPAQTFLRFDQVLVTAVGGAFAEDGSASGAVTVTLAVERQDAQAVVFAQETASVWLSKQAEGLESTGGAPATRADLVP</sequence>
<comment type="caution">
    <text evidence="2">The sequence shown here is derived from an EMBL/GenBank/DDBJ whole genome shotgun (WGS) entry which is preliminary data.</text>
</comment>
<organism evidence="2 3">
    <name type="scientific">Arenivirga flava</name>
    <dbReference type="NCBI Taxonomy" id="1930060"/>
    <lineage>
        <taxon>Bacteria</taxon>
        <taxon>Bacillati</taxon>
        <taxon>Actinomycetota</taxon>
        <taxon>Actinomycetes</taxon>
        <taxon>Micrococcales</taxon>
        <taxon>Microbacteriaceae</taxon>
        <taxon>Arenivirga</taxon>
    </lineage>
</organism>
<name>A0AA37UEP7_9MICO</name>
<dbReference type="RefSeq" id="WP_284232369.1">
    <property type="nucleotide sequence ID" value="NZ_BSUL01000001.1"/>
</dbReference>
<gene>
    <name evidence="2" type="ORF">GCM10025874_20770</name>
</gene>
<dbReference type="Pfam" id="PF16976">
    <property type="entry name" value="RcpC"/>
    <property type="match status" value="1"/>
</dbReference>
<dbReference type="Proteomes" id="UP001157160">
    <property type="component" value="Unassembled WGS sequence"/>
</dbReference>
<keyword evidence="3" id="KW-1185">Reference proteome</keyword>
<evidence type="ECO:0000259" key="1">
    <source>
        <dbReference type="Pfam" id="PF16976"/>
    </source>
</evidence>
<evidence type="ECO:0000313" key="2">
    <source>
        <dbReference type="EMBL" id="GMA28824.1"/>
    </source>
</evidence>
<dbReference type="InterPro" id="IPR031571">
    <property type="entry name" value="RcpC_dom"/>
</dbReference>